<evidence type="ECO:0000256" key="2">
    <source>
        <dbReference type="ARBA" id="ARBA00005722"/>
    </source>
</evidence>
<comment type="subcellular location">
    <subcellularLocation>
        <location evidence="1">Cell outer membrane</location>
    </subcellularLocation>
</comment>
<comment type="similarity">
    <text evidence="2">Belongs to the MipA/OmpV family.</text>
</comment>
<dbReference type="PANTHER" id="PTHR38776">
    <property type="entry name" value="MLTA-INTERACTING PROTEIN-RELATED"/>
    <property type="match status" value="1"/>
</dbReference>
<gene>
    <name evidence="7" type="ORF">SAMN05216204_11510</name>
</gene>
<dbReference type="Proteomes" id="UP000198639">
    <property type="component" value="Unassembled WGS sequence"/>
</dbReference>
<dbReference type="GO" id="GO:0009279">
    <property type="term" value="C:cell outer membrane"/>
    <property type="evidence" value="ECO:0007669"/>
    <property type="project" value="UniProtKB-SubCell"/>
</dbReference>
<dbReference type="PANTHER" id="PTHR38776:SF1">
    <property type="entry name" value="MLTA-INTERACTING PROTEIN-RELATED"/>
    <property type="match status" value="1"/>
</dbReference>
<keyword evidence="8" id="KW-1185">Reference proteome</keyword>
<evidence type="ECO:0000313" key="7">
    <source>
        <dbReference type="EMBL" id="SFD05070.1"/>
    </source>
</evidence>
<evidence type="ECO:0000256" key="5">
    <source>
        <dbReference type="ARBA" id="ARBA00023237"/>
    </source>
</evidence>
<proteinExistence type="inferred from homology"/>
<sequence>MPNSPIVEDMKKLFALVLAVSGSAASAQTPTTNPMPDGSRDMYAGLGIVSAPRYDGADRRKVSALPVLQVQWSNGVFVSGMSAGMHLSGSPTAEYGPLLAIHPRRSESGFGGRIGDVQGATLLPTSVRETMSRTNRLAGMDEIKARPELGGFFNYYVTPEWRLTSSLLAGAGNDRHGVRAEVGIQRLALQLAPHHTVSVSAAMQFANRAYVHEYFGVNPGQAFVSGNPEYRPGGGLKDVRIGARWNWVLTPSWMLTSSVQATRLAGDARLSPLVERPNNVTVSTAFAYRF</sequence>
<dbReference type="STRING" id="1164594.SAMN05216204_11510"/>
<evidence type="ECO:0000256" key="6">
    <source>
        <dbReference type="SAM" id="SignalP"/>
    </source>
</evidence>
<feature type="signal peptide" evidence="6">
    <location>
        <begin position="1"/>
        <end position="27"/>
    </location>
</feature>
<keyword evidence="4" id="KW-0472">Membrane</keyword>
<name>A0A1I1PG93_9BURK</name>
<evidence type="ECO:0000256" key="4">
    <source>
        <dbReference type="ARBA" id="ARBA00023136"/>
    </source>
</evidence>
<dbReference type="EMBL" id="FOLD01000015">
    <property type="protein sequence ID" value="SFD05070.1"/>
    <property type="molecule type" value="Genomic_DNA"/>
</dbReference>
<dbReference type="Pfam" id="PF06629">
    <property type="entry name" value="MipA"/>
    <property type="match status" value="1"/>
</dbReference>
<dbReference type="InterPro" id="IPR010583">
    <property type="entry name" value="MipA"/>
</dbReference>
<accession>A0A1I1PG93</accession>
<evidence type="ECO:0000256" key="1">
    <source>
        <dbReference type="ARBA" id="ARBA00004442"/>
    </source>
</evidence>
<feature type="chain" id="PRO_5011612090" evidence="6">
    <location>
        <begin position="28"/>
        <end position="290"/>
    </location>
</feature>
<keyword evidence="5" id="KW-0998">Cell outer membrane</keyword>
<reference evidence="8" key="1">
    <citation type="submission" date="2016-10" db="EMBL/GenBank/DDBJ databases">
        <authorList>
            <person name="Varghese N."/>
            <person name="Submissions S."/>
        </authorList>
    </citation>
    <scope>NUCLEOTIDE SEQUENCE [LARGE SCALE GENOMIC DNA]</scope>
    <source>
        <strain evidence="8">CGMCC 1.12041</strain>
    </source>
</reference>
<protein>
    <submittedName>
        <fullName evidence="7">Outer membrane scaffolding protein for murein synthesis, MipA/OmpV family</fullName>
    </submittedName>
</protein>
<dbReference type="AlphaFoldDB" id="A0A1I1PG93"/>
<evidence type="ECO:0000256" key="3">
    <source>
        <dbReference type="ARBA" id="ARBA00022729"/>
    </source>
</evidence>
<organism evidence="7 8">
    <name type="scientific">Massilia yuzhufengensis</name>
    <dbReference type="NCBI Taxonomy" id="1164594"/>
    <lineage>
        <taxon>Bacteria</taxon>
        <taxon>Pseudomonadati</taxon>
        <taxon>Pseudomonadota</taxon>
        <taxon>Betaproteobacteria</taxon>
        <taxon>Burkholderiales</taxon>
        <taxon>Oxalobacteraceae</taxon>
        <taxon>Telluria group</taxon>
        <taxon>Massilia</taxon>
    </lineage>
</organism>
<evidence type="ECO:0000313" key="8">
    <source>
        <dbReference type="Proteomes" id="UP000198639"/>
    </source>
</evidence>
<keyword evidence="3 6" id="KW-0732">Signal</keyword>